<dbReference type="PANTHER" id="PTHR46017">
    <property type="entry name" value="ALPHA-MANNOSIDASE 2C1"/>
    <property type="match status" value="1"/>
</dbReference>
<dbReference type="OrthoDB" id="1049785at2"/>
<evidence type="ECO:0000259" key="2">
    <source>
        <dbReference type="Pfam" id="PF01074"/>
    </source>
</evidence>
<dbReference type="AlphaFoldDB" id="A0A1N6F2H5"/>
<keyword evidence="5" id="KW-1185">Reference proteome</keyword>
<dbReference type="STRING" id="536979.SAMN04488055_1976"/>
<dbReference type="RefSeq" id="WP_074239076.1">
    <property type="nucleotide sequence ID" value="NZ_FSRA01000001.1"/>
</dbReference>
<protein>
    <submittedName>
        <fullName evidence="4">Glycosyl hydrolases family 38 N-terminal domain-containing protein</fullName>
    </submittedName>
</protein>
<dbReference type="GO" id="GO:0004559">
    <property type="term" value="F:alpha-mannosidase activity"/>
    <property type="evidence" value="ECO:0007669"/>
    <property type="project" value="InterPro"/>
</dbReference>
<dbReference type="GO" id="GO:0006013">
    <property type="term" value="P:mannose metabolic process"/>
    <property type="evidence" value="ECO:0007669"/>
    <property type="project" value="InterPro"/>
</dbReference>
<dbReference type="InterPro" id="IPR011013">
    <property type="entry name" value="Gal_mutarotase_sf_dom"/>
</dbReference>
<dbReference type="Proteomes" id="UP000185003">
    <property type="component" value="Unassembled WGS sequence"/>
</dbReference>
<dbReference type="SUPFAM" id="SSF74650">
    <property type="entry name" value="Galactose mutarotase-like"/>
    <property type="match status" value="1"/>
</dbReference>
<feature type="domain" description="Glycosyl hydrolase family 38 C-terminal" evidence="3">
    <location>
        <begin position="609"/>
        <end position="770"/>
    </location>
</feature>
<gene>
    <name evidence="4" type="ORF">SAMN04488055_1976</name>
</gene>
<organism evidence="4 5">
    <name type="scientific">Chitinophaga niabensis</name>
    <dbReference type="NCBI Taxonomy" id="536979"/>
    <lineage>
        <taxon>Bacteria</taxon>
        <taxon>Pseudomonadati</taxon>
        <taxon>Bacteroidota</taxon>
        <taxon>Chitinophagia</taxon>
        <taxon>Chitinophagales</taxon>
        <taxon>Chitinophagaceae</taxon>
        <taxon>Chitinophaga</taxon>
    </lineage>
</organism>
<feature type="signal peptide" evidence="1">
    <location>
        <begin position="1"/>
        <end position="20"/>
    </location>
</feature>
<dbReference type="InterPro" id="IPR000602">
    <property type="entry name" value="Glyco_hydro_38_N"/>
</dbReference>
<dbReference type="GO" id="GO:0030246">
    <property type="term" value="F:carbohydrate binding"/>
    <property type="evidence" value="ECO:0007669"/>
    <property type="project" value="InterPro"/>
</dbReference>
<dbReference type="Pfam" id="PF01074">
    <property type="entry name" value="Glyco_hydro_38N"/>
    <property type="match status" value="1"/>
</dbReference>
<proteinExistence type="predicted"/>
<reference evidence="4 5" key="1">
    <citation type="submission" date="2016-11" db="EMBL/GenBank/DDBJ databases">
        <authorList>
            <person name="Jaros S."/>
            <person name="Januszkiewicz K."/>
            <person name="Wedrychowicz H."/>
        </authorList>
    </citation>
    <scope>NUCLEOTIDE SEQUENCE [LARGE SCALE GENOMIC DNA]</scope>
    <source>
        <strain evidence="4 5">DSM 24787</strain>
    </source>
</reference>
<dbReference type="GO" id="GO:0009313">
    <property type="term" value="P:oligosaccharide catabolic process"/>
    <property type="evidence" value="ECO:0007669"/>
    <property type="project" value="TreeGrafter"/>
</dbReference>
<dbReference type="CDD" id="cd10791">
    <property type="entry name" value="GH38N_AMII_like_1"/>
    <property type="match status" value="1"/>
</dbReference>
<keyword evidence="1" id="KW-0732">Signal</keyword>
<keyword evidence="4" id="KW-0378">Hydrolase</keyword>
<dbReference type="Gene3D" id="2.70.98.30">
    <property type="entry name" value="Golgi alpha-mannosidase II, domain 4"/>
    <property type="match status" value="1"/>
</dbReference>
<dbReference type="InterPro" id="IPR011682">
    <property type="entry name" value="Glyco_hydro_38_C"/>
</dbReference>
<dbReference type="PANTHER" id="PTHR46017:SF1">
    <property type="entry name" value="ALPHA-MANNOSIDASE 2C1"/>
    <property type="match status" value="1"/>
</dbReference>
<dbReference type="InterPro" id="IPR011330">
    <property type="entry name" value="Glyco_hydro/deAcase_b/a-brl"/>
</dbReference>
<dbReference type="Pfam" id="PF07748">
    <property type="entry name" value="Glyco_hydro_38C"/>
    <property type="match status" value="1"/>
</dbReference>
<sequence>MSKKSLLLLAGISCFTAVTAQDTFTGIELQPTVAYLKKDGKEARMVRLLFHGGNSYAKATVRMEFNGRLDSVLVPASEKGISLYELPLPGDAVGRETQLSVQLTSGGRVYNSRCMVAPTQKWKVYLLPHSHVDIGYTNVQAKVMKIHLDNIDEAIKIAKKTEQYPEGARFKWNTEAFWVVDHYLAGADEAKKKAFWEAVKKGWINIDGAYANINTSITDSRQLMQMFHTAVKTAKEHGVEIHTMFQGDVPGASWGLSSQADITGIKYFWGAPNAGDRIGNSYKWRDRPFYWQSPGGQKLLYWQSSPYSIGYSLKGNKIPNFFTVEDPLPFYTGKPSENFLNPFLFNYLGELDQKLFPYNMTILTWAMSDNAPIDPELPDAVKEWNERYASPQLVITSVKDFFHDFEAAYGAKVPVVSGDYTEYWTDGIASAARETGINRNNSDRLLQAEAIWALRNKKAFPARDFDTAWNNVLMFNEHTWGAHNSVSNPADPKAIAQWSYKQAFALTGLAQSKDLLAKAAADVTAASGVDVYNTLGQQRTDVVLIPAEQSIAGDLVKDASGRSVPSQRLSTGELAVLVKQIPAFSKQRFTIHNGKAYAGERATVTTTTLQNKFYTIKLDEKTGHIISLEKAGRNLADSGGLNQYTYLPDAAKEKVRFAGPAKVTIKEKGPLVVSLEVVSDAPGANSLKREVRLTAGVDRVEIINTLDKKAVPEKEGVHFAFPFKVPGAQVRYSIPWGSVAAEEDQLQHANRNWYSVQRWVDVSNKDFGVTWSSLDAPLFEIGTQTSAGLLGGLTRSPKWISYMEQSPAIYSWVMNNLWHTNFRRDQEGVTVFRYALQVHDAYDVVAANQRGFSNHRSLVATPAAGPATESLFFSIDNKAVYVESIKPAADGKGVVVQLVNTQEQPAVVTFKGKVNVWQSNMLEEYKNKLEDRVELPGKGVIMVRVETK</sequence>
<dbReference type="EMBL" id="FSRA01000001">
    <property type="protein sequence ID" value="SIN89482.1"/>
    <property type="molecule type" value="Genomic_DNA"/>
</dbReference>
<name>A0A1N6F2H5_9BACT</name>
<evidence type="ECO:0000256" key="1">
    <source>
        <dbReference type="SAM" id="SignalP"/>
    </source>
</evidence>
<dbReference type="SUPFAM" id="SSF88713">
    <property type="entry name" value="Glycoside hydrolase/deacetylase"/>
    <property type="match status" value="1"/>
</dbReference>
<accession>A0A1N6F2H5</accession>
<evidence type="ECO:0000313" key="4">
    <source>
        <dbReference type="EMBL" id="SIN89482.1"/>
    </source>
</evidence>
<evidence type="ECO:0000259" key="3">
    <source>
        <dbReference type="Pfam" id="PF07748"/>
    </source>
</evidence>
<dbReference type="InterPro" id="IPR027291">
    <property type="entry name" value="Glyco_hydro_38_N_sf"/>
</dbReference>
<feature type="chain" id="PRO_5012839557" evidence="1">
    <location>
        <begin position="21"/>
        <end position="948"/>
    </location>
</feature>
<evidence type="ECO:0000313" key="5">
    <source>
        <dbReference type="Proteomes" id="UP000185003"/>
    </source>
</evidence>
<feature type="domain" description="Glycoside hydrolase family 38 N-terminal" evidence="2">
    <location>
        <begin position="123"/>
        <end position="414"/>
    </location>
</feature>
<dbReference type="Gene3D" id="3.20.110.10">
    <property type="entry name" value="Glycoside hydrolase 38, N terminal domain"/>
    <property type="match status" value="1"/>
</dbReference>